<reference evidence="2" key="1">
    <citation type="journal article" date="2019" name="Sci. Rep.">
        <title>Draft genome of Tanacetum cinerariifolium, the natural source of mosquito coil.</title>
        <authorList>
            <person name="Yamashiro T."/>
            <person name="Shiraishi A."/>
            <person name="Satake H."/>
            <person name="Nakayama K."/>
        </authorList>
    </citation>
    <scope>NUCLEOTIDE SEQUENCE</scope>
</reference>
<accession>A0A6L2N4P8</accession>
<comment type="caution">
    <text evidence="2">The sequence shown here is derived from an EMBL/GenBank/DDBJ whole genome shotgun (WGS) entry which is preliminary data.</text>
</comment>
<organism evidence="2">
    <name type="scientific">Tanacetum cinerariifolium</name>
    <name type="common">Dalmatian daisy</name>
    <name type="synonym">Chrysanthemum cinerariifolium</name>
    <dbReference type="NCBI Taxonomy" id="118510"/>
    <lineage>
        <taxon>Eukaryota</taxon>
        <taxon>Viridiplantae</taxon>
        <taxon>Streptophyta</taxon>
        <taxon>Embryophyta</taxon>
        <taxon>Tracheophyta</taxon>
        <taxon>Spermatophyta</taxon>
        <taxon>Magnoliopsida</taxon>
        <taxon>eudicotyledons</taxon>
        <taxon>Gunneridae</taxon>
        <taxon>Pentapetalae</taxon>
        <taxon>asterids</taxon>
        <taxon>campanulids</taxon>
        <taxon>Asterales</taxon>
        <taxon>Asteraceae</taxon>
        <taxon>Asteroideae</taxon>
        <taxon>Anthemideae</taxon>
        <taxon>Anthemidinae</taxon>
        <taxon>Tanacetum</taxon>
    </lineage>
</organism>
<keyword evidence="1" id="KW-1133">Transmembrane helix</keyword>
<keyword evidence="1" id="KW-0472">Membrane</keyword>
<gene>
    <name evidence="2" type="ORF">Tci_053136</name>
</gene>
<feature type="transmembrane region" description="Helical" evidence="1">
    <location>
        <begin position="51"/>
        <end position="68"/>
    </location>
</feature>
<dbReference type="AlphaFoldDB" id="A0A6L2N4P8"/>
<name>A0A6L2N4P8_TANCI</name>
<protein>
    <submittedName>
        <fullName evidence="2">Uncharacterized protein</fullName>
    </submittedName>
</protein>
<evidence type="ECO:0000313" key="2">
    <source>
        <dbReference type="EMBL" id="GEU81158.1"/>
    </source>
</evidence>
<keyword evidence="1" id="KW-0812">Transmembrane</keyword>
<dbReference type="EMBL" id="BKCJ010008221">
    <property type="protein sequence ID" value="GEU81158.1"/>
    <property type="molecule type" value="Genomic_DNA"/>
</dbReference>
<evidence type="ECO:0000256" key="1">
    <source>
        <dbReference type="SAM" id="Phobius"/>
    </source>
</evidence>
<proteinExistence type="predicted"/>
<sequence>MLGTISLHAKDKVKLHQQVSITQQLVEVELVKHKILLVRCNMEMVKYNMEMVMQMVVLVKLVVVLVLIKGKVGEVLVKCKVEMEMVKKMVSCPYECNLTVQHDPHVKCPHYYLCSNEVMTHGDCYNDLWDKIPSQPLPGYTLTGYGYCALYLMFTLEFGSQAKYNGNLSLVRMSRSYGLSHLG</sequence>